<evidence type="ECO:0000256" key="1">
    <source>
        <dbReference type="SAM" id="MobiDB-lite"/>
    </source>
</evidence>
<proteinExistence type="predicted"/>
<dbReference type="RefSeq" id="WP_344972198.1">
    <property type="nucleotide sequence ID" value="NZ_BAAAVI010000021.1"/>
</dbReference>
<feature type="region of interest" description="Disordered" evidence="1">
    <location>
        <begin position="1"/>
        <end position="72"/>
    </location>
</feature>
<dbReference type="Proteomes" id="UP001500831">
    <property type="component" value="Unassembled WGS sequence"/>
</dbReference>
<evidence type="ECO:0000313" key="3">
    <source>
        <dbReference type="Proteomes" id="UP001500831"/>
    </source>
</evidence>
<evidence type="ECO:0000313" key="2">
    <source>
        <dbReference type="EMBL" id="GAA2872591.1"/>
    </source>
</evidence>
<accession>A0ABN3VYW3</accession>
<organism evidence="2 3">
    <name type="scientific">Streptosporangium fragile</name>
    <dbReference type="NCBI Taxonomy" id="46186"/>
    <lineage>
        <taxon>Bacteria</taxon>
        <taxon>Bacillati</taxon>
        <taxon>Actinomycetota</taxon>
        <taxon>Actinomycetes</taxon>
        <taxon>Streptosporangiales</taxon>
        <taxon>Streptosporangiaceae</taxon>
        <taxon>Streptosporangium</taxon>
    </lineage>
</organism>
<sequence length="72" mass="7585">MSHMPDNGTEHPTDPRGAFANATAAETGESNARPGTADRFAVAAAGDHQLPPVAEQALDARPLVQRFTESEE</sequence>
<comment type="caution">
    <text evidence="2">The sequence shown here is derived from an EMBL/GenBank/DDBJ whole genome shotgun (WGS) entry which is preliminary data.</text>
</comment>
<gene>
    <name evidence="2" type="ORF">GCM10010517_33020</name>
</gene>
<reference evidence="2 3" key="1">
    <citation type="journal article" date="2019" name="Int. J. Syst. Evol. Microbiol.">
        <title>The Global Catalogue of Microorganisms (GCM) 10K type strain sequencing project: providing services to taxonomists for standard genome sequencing and annotation.</title>
        <authorList>
            <consortium name="The Broad Institute Genomics Platform"/>
            <consortium name="The Broad Institute Genome Sequencing Center for Infectious Disease"/>
            <person name="Wu L."/>
            <person name="Ma J."/>
        </authorList>
    </citation>
    <scope>NUCLEOTIDE SEQUENCE [LARGE SCALE GENOMIC DNA]</scope>
    <source>
        <strain evidence="2 3">JCM 6242</strain>
    </source>
</reference>
<dbReference type="EMBL" id="BAAAVI010000021">
    <property type="protein sequence ID" value="GAA2872591.1"/>
    <property type="molecule type" value="Genomic_DNA"/>
</dbReference>
<keyword evidence="3" id="KW-1185">Reference proteome</keyword>
<protein>
    <submittedName>
        <fullName evidence="2">Uncharacterized protein</fullName>
    </submittedName>
</protein>
<name>A0ABN3VYW3_9ACTN</name>